<dbReference type="SMART" id="SM01169">
    <property type="entry name" value="DUF1943"/>
    <property type="match status" value="1"/>
</dbReference>
<dbReference type="InterPro" id="IPR005539">
    <property type="entry name" value="ELK_dom"/>
</dbReference>
<dbReference type="Gene3D" id="1.25.10.20">
    <property type="entry name" value="Vitellinogen, superhelical"/>
    <property type="match status" value="1"/>
</dbReference>
<comment type="caution">
    <text evidence="11">The sequence shown here is derived from an EMBL/GenBank/DDBJ whole genome shotgun (WGS) entry which is preliminary data.</text>
</comment>
<accession>A0ABD3W3G8</accession>
<keyword evidence="1" id="KW-0813">Transport</keyword>
<dbReference type="InterPro" id="IPR015817">
    <property type="entry name" value="Vitellinogen_open_b-sht_sub1"/>
</dbReference>
<feature type="coiled-coil region" evidence="7">
    <location>
        <begin position="6372"/>
        <end position="6399"/>
    </location>
</feature>
<dbReference type="Gene3D" id="2.20.80.10">
    <property type="entry name" value="Lipovitellin-phosvitin complex, chain A, domain 4"/>
    <property type="match status" value="1"/>
</dbReference>
<keyword evidence="5" id="KW-0325">Glycoprotein</keyword>
<dbReference type="PANTHER" id="PTHR37860">
    <property type="entry name" value="AGAP008810-PA"/>
    <property type="match status" value="1"/>
</dbReference>
<dbReference type="Pfam" id="PF01347">
    <property type="entry name" value="Vitellogenin_N"/>
    <property type="match status" value="1"/>
</dbReference>
<evidence type="ECO:0000256" key="4">
    <source>
        <dbReference type="ARBA" id="ARBA00023157"/>
    </source>
</evidence>
<dbReference type="InterPro" id="IPR014853">
    <property type="entry name" value="VWF/SSPO/ZAN-like_Cys-rich_dom"/>
</dbReference>
<evidence type="ECO:0000256" key="5">
    <source>
        <dbReference type="ARBA" id="ARBA00023180"/>
    </source>
</evidence>
<dbReference type="InterPro" id="IPR001747">
    <property type="entry name" value="Vitellogenin_N"/>
</dbReference>
<keyword evidence="12" id="KW-1185">Reference proteome</keyword>
<dbReference type="InterPro" id="IPR015255">
    <property type="entry name" value="Vitellinogen_open_b-sht"/>
</dbReference>
<evidence type="ECO:0000313" key="12">
    <source>
        <dbReference type="Proteomes" id="UP001634394"/>
    </source>
</evidence>
<dbReference type="Pfam" id="PF09172">
    <property type="entry name" value="Vit_open_b-sht"/>
    <property type="match status" value="1"/>
</dbReference>
<evidence type="ECO:0000256" key="8">
    <source>
        <dbReference type="SAM" id="SignalP"/>
    </source>
</evidence>
<evidence type="ECO:0000256" key="1">
    <source>
        <dbReference type="ARBA" id="ARBA00022448"/>
    </source>
</evidence>
<dbReference type="SMART" id="SM01188">
    <property type="entry name" value="ELK"/>
    <property type="match status" value="6"/>
</dbReference>
<dbReference type="InterPro" id="IPR015819">
    <property type="entry name" value="Lipid_transp_b-sht_shell"/>
</dbReference>
<evidence type="ECO:0000256" key="6">
    <source>
        <dbReference type="PROSITE-ProRule" id="PRU00557"/>
    </source>
</evidence>
<keyword evidence="2 8" id="KW-0732">Signal</keyword>
<feature type="domain" description="VWFD" evidence="10">
    <location>
        <begin position="6738"/>
        <end position="6905"/>
    </location>
</feature>
<dbReference type="InterPro" id="IPR001846">
    <property type="entry name" value="VWF_type-D"/>
</dbReference>
<keyword evidence="4" id="KW-1015">Disulfide bond</keyword>
<proteinExistence type="predicted"/>
<dbReference type="PROSITE" id="PS51211">
    <property type="entry name" value="VITELLOGENIN"/>
    <property type="match status" value="1"/>
</dbReference>
<dbReference type="InterPro" id="IPR011030">
    <property type="entry name" value="Lipovitellin_superhlx_dom"/>
</dbReference>
<evidence type="ECO:0000256" key="3">
    <source>
        <dbReference type="ARBA" id="ARBA00023121"/>
    </source>
</evidence>
<dbReference type="PROSITE" id="PS51233">
    <property type="entry name" value="VWFD"/>
    <property type="match status" value="2"/>
</dbReference>
<feature type="signal peptide" evidence="8">
    <location>
        <begin position="1"/>
        <end position="18"/>
    </location>
</feature>
<dbReference type="Gene3D" id="2.20.50.20">
    <property type="entry name" value="Lipovitellin. Chain A, domain 3"/>
    <property type="match status" value="1"/>
</dbReference>
<evidence type="ECO:0008006" key="13">
    <source>
        <dbReference type="Google" id="ProtNLM"/>
    </source>
</evidence>
<dbReference type="Pfam" id="PF00094">
    <property type="entry name" value="VWD"/>
    <property type="match status" value="2"/>
</dbReference>
<evidence type="ECO:0000256" key="7">
    <source>
        <dbReference type="SAM" id="Coils"/>
    </source>
</evidence>
<evidence type="ECO:0000313" key="11">
    <source>
        <dbReference type="EMBL" id="KAL3867956.1"/>
    </source>
</evidence>
<dbReference type="Proteomes" id="UP001634394">
    <property type="component" value="Unassembled WGS sequence"/>
</dbReference>
<organism evidence="11 12">
    <name type="scientific">Sinanodonta woodiana</name>
    <name type="common">Chinese pond mussel</name>
    <name type="synonym">Anodonta woodiana</name>
    <dbReference type="NCBI Taxonomy" id="1069815"/>
    <lineage>
        <taxon>Eukaryota</taxon>
        <taxon>Metazoa</taxon>
        <taxon>Spiralia</taxon>
        <taxon>Lophotrochozoa</taxon>
        <taxon>Mollusca</taxon>
        <taxon>Bivalvia</taxon>
        <taxon>Autobranchia</taxon>
        <taxon>Heteroconchia</taxon>
        <taxon>Palaeoheterodonta</taxon>
        <taxon>Unionida</taxon>
        <taxon>Unionoidea</taxon>
        <taxon>Unionidae</taxon>
        <taxon>Unioninae</taxon>
        <taxon>Sinanodonta</taxon>
    </lineage>
</organism>
<dbReference type="SUPFAM" id="SSF58113">
    <property type="entry name" value="Apolipoprotein A-I"/>
    <property type="match status" value="2"/>
</dbReference>
<sequence length="7317" mass="827979">MEFQITVFLALVATGVHSGPLQVQQSISTCSRECTDRSNFKYSPGSTYTYSYDVETKTAIMGATEDQSIIKIRATANIEVLSKCEMLLQLRDVSIESSDPSLPLRLKAGKTSSEFAALLQQYPLRFSFQDGEVNEICPEDDESSWVLNIKRGLLSAFQNTMDDLDMDRYKARENDVMGNCPTEYVLTQKGWKAKNIRKTKDFLACMDRQSYESSIRSVPLKLASNLKSLPLLKSTILCEQTIASSGQLKEALCHETHMFRPFSKENSGAATEITQKLTLIRETLTVSSTEKDLISRRSNLFFEHTHGEIPATAGILDAKNKLNDICKSTEHDIRSETPQDFAELVYIMKKMDKSSLRSLFTEIKEPLFCPNNAERTQKFFRDALPMLGTEGAIGLMQEMIRSNEVSGVEAEMWLMSLAFIHHPTREILAEVQNLLGLPSLSSKAFLPLSTLVYTFCQANPNCEQETAVQSVVSLITEKIGTRCLVNNNHKTVILALRAIGNIGYAQASIPTLYSCISNKQNPMDIRVAAVEAFRRMSCGADRNNLMALFRNGGEDSELRIAAYLAAMNCPTKYIISQIQSTLATEEVNQVSSFVWTHLTNLRESSDSAKQEVKALLDDIIFEKEFDMDKRKFSRNYESSFFLEKLGTGAKIDSNLVWSQKSFIPRSASMNLTFDLFGSSINLFEVGGRVQGLEYLLESYFGPAGYFKNPAKTLVPQTQGIKSKDIQPEKINDINGKLDSSMDDLRAALYTRVFGNELNYVMLGSKASQDDEFGSFNLPEFINKMRQNIPQEISLTKSIMLIDTTMVIPTGVGLPLNLTLNATASIALKVSGQMNLVKPSTSVVLDGSLAPSGAIAVSSIMSIDATVVRGGLKMVSTLHSSTGGKVKVELKKKQLFNLQLDLAQDKMDILDVKSKFFIFFDNIHKEQKMHTTDYSYKKCTSEKSAQVIGLEICTASFVPKEKTDTSPYFPLSGPAGYSISVSKKDLPDGFVLEAKSVDTPSQTIIRLMANTPNSVADRALGLDIVLDHAQKTLDASLATPWKRADFSGSFQNTQDLKALTGKLTLDRTKEYIIDHQLKISHKNDRLTLSPTVIIKIPEWKDLSLTGSIDYLKMKNFTADLSLQGAFKGPVLLTTSVLNTDTWVGAKGDFTHEGDQVYKLEALVKKDAQQRKKRNREAFEATLFLSTPRSALVNITGSLEYIDDKLIHLSGRIEEIVKRPVTINADMTKVYYSKKDRTKYDGKANIQGNNFMIKANYIVDKTGDKVIFTKLRTDYNFGKAAKDTITANCKITNRSTKNMENFKKITSFRSIRYAEYNTDITASYSHNQKSTVTELLIEYGKNLKDKYNKNKIEFNSITKHKITNEDVDVNATMTFTFPAQDIDLKFSGAVDKTPSSLASGIYLVYKPGKTVEGSFTLHNKTKSLTAYATKFLLKTPDLDVDLSGNIEQETLDKYSSNIEFEYQRGQRQRIQTMVKMIRGQTYELALDYEAPNEPKVHAGGMVSWENMTFSANGKVQRGSKVYSIDTSGSRPTDRSAKYLLSVNTPWRHVITMLEGGIESSLRRVMFDVKWDADKDLDQRVLFNVSTNLKSFRDFEISTNFHYPSQTVGMNLKHSSGDRFITHADLSWSPDKIIDANMIFRNERKSGDYHRVEYEFMIKSPFENFENIGCDISYVRDSTQYKSKASVTWAEMKKILISAGAKRPVSFTSLDVTGNIETPFIDYKSMTLRFQHRFLDDLDSNIVVQWGRNRFSAQATGGYKATQTGRIINGKLDVRTPFTGARTLLLNFDHNDNMETFTTNMIFNKESVAYKVSVEVKEASSDIKHLSHSGKMRIVIPNDDIKTVWEIRTTPSTINTLVDIVPSRNNRFKLQFDSNMGMEATNSKIAAGFELLIPTEHLKELKVDFLHEYRSDYGRVMFSVIKDQANVVLYDQDYQLLPGSFTFNHKISSMYTEDFIIKFASSYAAMPYLGELKVTWAPYQVITVNTNIFYNEFGIFDVFLRMTTPFQMLADVSAKSNRKRVGSDWVVQNEVSYGPGQKVTFETTYRFDYVKLLILSLQTPFPQFQSLQYEIRLEGTPENFKGDTSFSLIPYVQKITASAKWMKMYDNLDASFKLTTPFPSYPYMQASTKSNMLGLSRVSSLTLEYLPTQVIQVDSNYRFTSIDNLQGTIIIKSPFTENKPVTSTFTHVGKFAKFHTNAKITCDCIVRPVYVDADFDSTDLVSAAFEMSSPFRGYEITNFKLIHRGQTWSDFRTEVKYETNNKTINIESMFKISDKYEGKLLMLTPFPVVSQVGLVFNHAGQFPNMQSHAELIYNDYRSIGDLAMTHSRQSTSGSLTMTTPFPELNHLGVTFSRTGTFPNIQTSGEVSYNDDKFNSSLNVEHSQTKSLGSFSLITPYQVLNNFRLVMGNQGKVPNIRSHGEVVYNQYQFNSDFTFSQAKDATSGHISIRTPFSNIRKAEAKFRHTGEFPNMHSSGEVVYGDNRIESHVDLRRSEAATSVLLSMTTPFEGFEDIRASASMTGVLSSFQAEGEVTYAPAMKMRGTLNHQYTSDSITTGAVLSIPYFNDDFIIDYTQTGTWPEFTQKVTATLGKDYRYEKTTKISYMNTKLLVDVHQITTYSGETTKVAGLFEYEQSDSLLASKLNAEYNEHKINLEYMLRYILQQQRLVELESSAVFDMPFANIGYNKAQFSLNVDGKFDLTSSLTSPRIDPVSFTLYHMYTEGEAIKENLAIQYAEGKSVTYTLVANKMGANLRVTSPFDYRAANFEFMITHRGNLKDSEQVVTFTMLQMSPVRLQTGLKYNSLYDMEGSFKFTSGFNKFENIQTVVQSRKIGSSYMPNLEVSWARNKKLTADGMFDLSSDTTRTSIKSSLNIATPFDVLRSMKIQVASNHLINLERIWQTVMAQHNGKVYLDMETEMTVMDKYTGLVTFRQPRLMEFSFSGRNQGQSAEADLNLNWNKDDAKSNFGLSFGLADKGDASASEKNFHLKAIHPERTILLKTNFQNNRTGLTSTGSLSWDANQNQVVSYDLSVIDGSGRDTKLKVVGLRLSVPTRTIDMAGTFTEKLSEKSVDATLKWDADSDDDKQVGVKVTLAPENERKMVKIDLSLPSISKKISVKSELAMSNGQAVFDGLTELSYSTDPEKTLRMVYSLEDTSADGATNHTLNFVMSHPQTNTNIRLTSAFGISSGRCTGNVLVKYLTDRKEEKNLALNCEFNRLKRDLQLQISSPSDSVGLYGQLSNVSPYSLMVKATRNVNIVWNGRGTLDMNGRSLEIYSKPKNGKAVHITATLSSDTAFESKIVTIQDGQETTEGEISADLRLNRILHGKLNWRPEVVQDLMVAGSNAFQYSGSNFNEVFLDSTSELGQELTAKYNKISQTLDEELSSLVSELQTELQKFSQQLGDMRQEMRKLYQDNALYLKDLGEISEKAVTDILAQYNQAMMKVKTSYTKMAQQVEEWTNKIKDYPIKEQYDEMVNKMIASVQAVLLTARQEMDRVREVMMENISKYAGHLDNLKEVILQKVKESVTEFLDDLALTPYVEMLQSAWNDAVAQYPELITLLNLDFSELAADLRETIIETMNKATLEEAINILRIKAKGIVQDFFKGVLGEKTFHQLENNIDEIIQKIIAIYKDWDLEKNIKQLSDMIYDEVHSLIQAELEHLPVGILELHKSRVSVFNLEKGAVEFELYLPVQIENLQRILTFNIDKYVEKLQAKLKQLKEKYFPRMDISVWDPIYYFMPVSGNPLDWIPPFEAYATISGRQHFRTFDGRHFDFAGRCNYILAQDRVDKNFTIIQKFDGRGSLGRTSLVVMTNGKTVEIYPTYQVTIDAQPTDLPYRYEKLVIKRIGNSIHLDNGKGLNLISDIDNNFHFIRISGWYFNKVRGLLGTYNNEPYDDVMTVKGDVASDIETMVASWEVARTCKTNQNFADSRESTPNQEQCSAMFDSSSSYLRPCFRQVAPEESMRRCMYSSESRCDVGALYIQACREKGVTLRLPTQCVTCSDESKKVYQQGETRTYMSNQPDYPQTKSSSDIVFIVEDRDCNRKAAAELRNMVWEVDQALLKKGFSENRYGLIGFTAGNYFHHTMEGQLFNVASKFAMGLESLRFENSSQGQMNPVAAVKMASEMPFRNGVFKSLVLLTCAPCSESNSEIYDAVRQVLDDQDISMFVLRQSAFQLLNNRNPTDKIYGLDENNVFTARPSSKIEVDDLLEGIQIPDDQCANLAIDYKGAIFDASHLIDGNRRHQRTFLQLLGEKVSDKAEKPECQICRCELDMYGFAKSVCQTCDSDNSEPVHSAPGFFTDFIEGHEEFKTQLKEFMTGIYSNSFRSIRYAEYNTDITASYSHNQKSTVTELLIEYGKNLKDKYNKNKIEFNSITKHKITNEDVDVNTTMTFTFPAQDIDLKFSGAVDKTPSSLASGIYLVYKPGKTVEGSFTLHNKTKSLTAYATKFLLKTPDLDVDLSGNIEQETLDKYSSNIEFEYQRGQRQRIQTMVKMIRGQTYELALDYEAPNEPKVHAGGMVSWENMTFSANGKVQRGSKVYSIDTSGSRPTDRSAKYLLSVNTPWRHVITMLEGGIESSLRRVMFDVKWDADKDLDQRVLFNVSTNLKSFRDFEISTNFHYPSQTVGMNLKHSSGDRFITHADLSWSPDKIIDANMIFRNERKSGDYHRVEYEFMIKSPFENFENIGCDISYVRDSTQYKSKASVTWADMKKILISAGAKRPVSFTSLDVTGNIETPFIDYKSMTLRFQHRFLDDLDSNIVVQWGRNRFSAQATGGYKATQTGRIINGKLDVRTPFTGARTLLLNFDHNDNMETFTTNMIFNKESVAYKVSVEVKEASSDIKHLSHSGKMRIVIPNDDIKTVWEIRTTPSTINTLVDIVPSRNNRFKLQFDSNMGMEATNSKIAAGFELLIPTEHLKELKVDFLHEYRSDYGRVMFSVIKDQANVVLYDQDYQLLPGSFTFNHKISSMYTEDFIIKFASSYAAMPYHGELKVTWAPYQVITVNTNIFYNEFGTFDVFLRMTTPFQMLADVSAKSNRKRVGSDWVVQNEVSYGPGQKVRFETTYRFDYVKLMILSLQTPFPQFQSLQYEIRLEGTPENFKGDTSFSLIPYVQKITASAKWMKMYGNLDASFKLTTPFPSYPYMQASTKSNMLGLSRVSSLTLEYLPTQVIQVDSNYRFTSIDNLQGTIIIKSPFTENKPVTSTFTHVGKFAKFHTNAKITCDCIVRPVYVDADFDSTDLVSAAFEMSSPFRGYEITNFKLIHRGQTWSDFRTEVKYETNNKTINIESMFKISDKYEGKLLMLTPFPVVSQVGLVFNHAGQFPNMQSHAELIYNDYRSIGDLAMTHSRQSTSGSLTMTTPFPELNHLGVTFSRTGTFPNIQTSGEVSYNDDKFNSSLNVEHSQTKSLGSFSLITPYQVLNNFRLVMGNQGKVPNIRSHGEVVYNQYQFNSDFTFSQAKDATSGHISIRTPFSNIRKAEAKFRHTGEFPNMHSSGEVVYGDNRIESHVDLRRSEAATSVLLSMTTPFEGFEDIRASASMTGVLSSFQAEGEVTYAPAMKMRGTLNHQYTSDSITTGAVLSIPYFNDDFIIDYTQTGTWPEFTQKVTATLVDVHQITTYSGETTKVAGLFEYEQSDSLLASKLNAEYNEHKINLEYMLRYILQQQRLVELESSAVFDMPFANIGYNKAQFSLNVDGKFDLTSSLTSPRIDPVSFTLYHMYTEGEAIKENLAIQYAEGKSVTYTLVANKMGANLRVTSPFDYRAANFEFMITHRGNLKDSEQVVTFTMLQMSPVRLQTGLKYNSLYDMEGSFKFTSGFNKFENIQTVVQSRKIGSSYMPNLEVSWARNKKLTADGMFDLSSDTTRTSIKSSLNIATPFDVLRSMKIQVASNHLINLERIWQTVMAQHNGKVYLDMETEMTVMDKYTGLVTFRQPRLMEFSFSGRNQGQSAEADLNLNWNKDDAKSNFGLSFGLADKGDASASEKNFHLKAIHPERTILLKTNFQNNRTGLTSTGSLSWDANQNQVVSYDLSVIDGSGRDTKLKVVGLRLSVPTRTIDMAGTFTEKLSEKSVDATLKWDADSDDDKQVGVKVTLAPENERKMVKIDLSLPSISKKISVKSELAMSNGQAVFDGLTELSYSTDPEKTLRMVYSLEDTSADGATNHTLNFVMSHPQTNTNIRLTSAFGISSGRCTGNVLVKYLTDRKEEKNLALNCEFNRLKRDLQLQISSPSDSVGLYGQLSNVSPYSLMVKATRNVNIVWNGRGTLDMNGRSLEIYSKPKNGKAVHITATLSSDTAFESKIVTIQDGQETTEGEISADLRLNRILHGKLNWRPEVVQDLMVAGSNAFQYSGSNFNEVFLDSTSELGQELTAKYNKISQTLDEELSSLVSELQTELQKFSQQLGDMRQEMRKLYQDNALYLKDLGEISEKAVTDILAQYNQAMMKVKTSYTKMAQQVEEWTNKIKDYPIKEQYDEMVNKMIASVQAVLLTARQEMDRVREVMMENISKYAGHLDNLKEVILQKVKESVTEFLDDLALTPYVEMLQSAWNDAVAQYPELITLLNLDFSELAADLRETIIETMNKATLEEAINILRIKAKGIVQDFFKGVLGEKTFHQLENNIDEIIQKIIAIYKDWDLEKNIKQLSDMIYDEVHSLIQAELEHLPVGILELHKSRVSVFNLEKGAVEFELYLPVQIENLQRILTFNIDKYVEKLQAKLKQLKEKYFPRMDISVWDPIYYFMPVSGNPLDWIPPFEAYATISGRQHFRTFDGRHFDFAGRCNYILAQDRVDKNFTIIQKFDGRGSLGRTSLVVMTNGKTVEIYPTYQVTIDAQPTDLPYRYEKLVIKRIGNSIHLDNGKGLNLISDIDNNFHFIRISGWYFNKVRGLLGTYNNEPYDDVMTVKGDVASDIETMVASWEVARTCKTNQNFADSRESTPNQEQCSAMFDSSSSYLRPCFRQVAPEESMRRCMYSSESRCDVGALYIQACREKGVTLRLPTQCVTCSDESKKVYQQGETRTYMSNQPDYPQTKSSSDIVFIVEDRDCNRKAAAELRNMVWEVDQALLKKGFSENRYGLIGFTAGNYFHHTMEGQLFNVASKFAMGLESLRFENSSQGQMNPVAAVKMASEMPFRNGVFKSLVLLTCAPCSESNSEIYDAVRQVLDDQDISMFVLRQSAFQLLNNRNPTDKIYGLDENNVFTARPSSKIEVDDLLEGIQIPDDQCANLAIDYKGAIFDASHLIDGNRRHQRTFLQLLGEKVSDKAEKPECQICRCELDMYGFAKSVCQTCDSDNSEPVHSAPGFFTDFIEGHEEFKTQLKLKLLFVDIFSGIFLGQVISV</sequence>
<dbReference type="EMBL" id="JBJQND010000008">
    <property type="protein sequence ID" value="KAL3867956.1"/>
    <property type="molecule type" value="Genomic_DNA"/>
</dbReference>
<feature type="coiled-coil region" evidence="7">
    <location>
        <begin position="3381"/>
        <end position="3408"/>
    </location>
</feature>
<dbReference type="SUPFAM" id="SSF48431">
    <property type="entry name" value="Lipovitellin-phosvitin complex, superhelical domain"/>
    <property type="match status" value="1"/>
</dbReference>
<dbReference type="SMART" id="SM00638">
    <property type="entry name" value="LPD_N"/>
    <property type="match status" value="1"/>
</dbReference>
<reference evidence="11 12" key="1">
    <citation type="submission" date="2024-11" db="EMBL/GenBank/DDBJ databases">
        <title>Chromosome-level genome assembly of the freshwater bivalve Anodonta woodiana.</title>
        <authorList>
            <person name="Chen X."/>
        </authorList>
    </citation>
    <scope>NUCLEOTIDE SEQUENCE [LARGE SCALE GENOMIC DNA]</scope>
    <source>
        <strain evidence="11">MN2024</strain>
        <tissue evidence="11">Gills</tissue>
    </source>
</reference>
<evidence type="ECO:0000256" key="2">
    <source>
        <dbReference type="ARBA" id="ARBA00022729"/>
    </source>
</evidence>
<dbReference type="SMART" id="SM00832">
    <property type="entry name" value="C8"/>
    <property type="match status" value="2"/>
</dbReference>
<comment type="caution">
    <text evidence="6">Lacks conserved residue(s) required for the propagation of feature annotation.</text>
</comment>
<feature type="domain" description="Vitellogenin" evidence="9">
    <location>
        <begin position="42"/>
        <end position="667"/>
    </location>
</feature>
<keyword evidence="3" id="KW-0446">Lipid-binding</keyword>
<dbReference type="Gene3D" id="2.30.230.10">
    <property type="entry name" value="Lipovitellin, beta-sheet shell regions, chain A"/>
    <property type="match status" value="1"/>
</dbReference>
<dbReference type="InterPro" id="IPR015816">
    <property type="entry name" value="Vitellinogen_b-sht_N"/>
</dbReference>
<evidence type="ECO:0000259" key="10">
    <source>
        <dbReference type="PROSITE" id="PS51233"/>
    </source>
</evidence>
<protein>
    <recommendedName>
        <fullName evidence="13">Vitellogenin domain-containing protein</fullName>
    </recommendedName>
</protein>
<dbReference type="SUPFAM" id="SSF56968">
    <property type="entry name" value="Lipovitellin-phosvitin complex, beta-sheet shell regions"/>
    <property type="match status" value="2"/>
</dbReference>
<keyword evidence="7" id="KW-0175">Coiled coil</keyword>
<name>A0ABD3W3G8_SINWO</name>
<gene>
    <name evidence="11" type="ORF">ACJMK2_040798</name>
</gene>
<dbReference type="PANTHER" id="PTHR37860:SF2">
    <property type="entry name" value="VITELLOGENIN DOMAIN-CONTAINING PROTEIN"/>
    <property type="match status" value="1"/>
</dbReference>
<dbReference type="GO" id="GO:0008289">
    <property type="term" value="F:lipid binding"/>
    <property type="evidence" value="ECO:0007669"/>
    <property type="project" value="UniProtKB-KW"/>
</dbReference>
<feature type="chain" id="PRO_5044774463" description="Vitellogenin domain-containing protein" evidence="8">
    <location>
        <begin position="19"/>
        <end position="7317"/>
    </location>
</feature>
<dbReference type="SMART" id="SM00216">
    <property type="entry name" value="VWD"/>
    <property type="match status" value="2"/>
</dbReference>
<evidence type="ECO:0000259" key="9">
    <source>
        <dbReference type="PROSITE" id="PS51211"/>
    </source>
</evidence>
<dbReference type="FunFam" id="2.20.50.20:FF:000007">
    <property type="entry name" value="von Willebrand factor type D domaincontaining protein"/>
    <property type="match status" value="1"/>
</dbReference>
<feature type="domain" description="VWFD" evidence="10">
    <location>
        <begin position="3747"/>
        <end position="3914"/>
    </location>
</feature>